<keyword evidence="4 13" id="KW-0963">Cytoplasm</keyword>
<reference evidence="16" key="1">
    <citation type="submission" date="2017-09" db="EMBL/GenBank/DDBJ databases">
        <title>Depth-based differentiation of microbial function through sediment-hosted aquifers and enrichment of novel symbionts in the deep terrestrial subsurface.</title>
        <authorList>
            <person name="Probst A.J."/>
            <person name="Ladd B."/>
            <person name="Jarett J.K."/>
            <person name="Geller-Mcgrath D.E."/>
            <person name="Sieber C.M.K."/>
            <person name="Emerson J.B."/>
            <person name="Anantharaman K."/>
            <person name="Thomas B.C."/>
            <person name="Malmstrom R."/>
            <person name="Stieglmeier M."/>
            <person name="Klingl A."/>
            <person name="Woyke T."/>
            <person name="Ryan C.M."/>
            <person name="Banfield J.F."/>
        </authorList>
    </citation>
    <scope>NUCLEOTIDE SEQUENCE [LARGE SCALE GENOMIC DNA]</scope>
</reference>
<evidence type="ECO:0000313" key="16">
    <source>
        <dbReference type="Proteomes" id="UP000229247"/>
    </source>
</evidence>
<dbReference type="Gene3D" id="3.30.930.10">
    <property type="entry name" value="Bira Bifunctional Protein, Domain 2"/>
    <property type="match status" value="1"/>
</dbReference>
<dbReference type="EC" id="6.1.1.20" evidence="13"/>
<dbReference type="InterPro" id="IPR022911">
    <property type="entry name" value="Phe_tRNA_ligase_alpha1_bac"/>
</dbReference>
<dbReference type="HAMAP" id="MF_00281">
    <property type="entry name" value="Phe_tRNA_synth_alpha1"/>
    <property type="match status" value="1"/>
</dbReference>
<dbReference type="GO" id="GO:0006432">
    <property type="term" value="P:phenylalanyl-tRNA aminoacylation"/>
    <property type="evidence" value="ECO:0007669"/>
    <property type="project" value="UniProtKB-UniRule"/>
</dbReference>
<evidence type="ECO:0000256" key="2">
    <source>
        <dbReference type="ARBA" id="ARBA00010207"/>
    </source>
</evidence>
<evidence type="ECO:0000256" key="13">
    <source>
        <dbReference type="HAMAP-Rule" id="MF_00281"/>
    </source>
</evidence>
<dbReference type="FunFam" id="3.30.930.10:FF:000089">
    <property type="entry name" value="Phenylalanine--tRNA ligase alpha subunit"/>
    <property type="match status" value="1"/>
</dbReference>
<accession>A0A2M7D638</accession>
<dbReference type="CDD" id="cd00496">
    <property type="entry name" value="PheRS_alpha_core"/>
    <property type="match status" value="1"/>
</dbReference>
<evidence type="ECO:0000256" key="10">
    <source>
        <dbReference type="ARBA" id="ARBA00022917"/>
    </source>
</evidence>
<evidence type="ECO:0000256" key="9">
    <source>
        <dbReference type="ARBA" id="ARBA00022842"/>
    </source>
</evidence>
<evidence type="ECO:0000256" key="11">
    <source>
        <dbReference type="ARBA" id="ARBA00023146"/>
    </source>
</evidence>
<dbReference type="InterPro" id="IPR006195">
    <property type="entry name" value="aa-tRNA-synth_II"/>
</dbReference>
<dbReference type="GO" id="GO:0000287">
    <property type="term" value="F:magnesium ion binding"/>
    <property type="evidence" value="ECO:0007669"/>
    <property type="project" value="UniProtKB-UniRule"/>
</dbReference>
<evidence type="ECO:0000256" key="5">
    <source>
        <dbReference type="ARBA" id="ARBA00022598"/>
    </source>
</evidence>
<dbReference type="InterPro" id="IPR002319">
    <property type="entry name" value="Phenylalanyl-tRNA_Synthase"/>
</dbReference>
<dbReference type="AlphaFoldDB" id="A0A2M7D638"/>
<keyword evidence="5 13" id="KW-0436">Ligase</keyword>
<dbReference type="SUPFAM" id="SSF55681">
    <property type="entry name" value="Class II aaRS and biotin synthetases"/>
    <property type="match status" value="1"/>
</dbReference>
<comment type="catalytic activity">
    <reaction evidence="12 13">
        <text>tRNA(Phe) + L-phenylalanine + ATP = L-phenylalanyl-tRNA(Phe) + AMP + diphosphate + H(+)</text>
        <dbReference type="Rhea" id="RHEA:19413"/>
        <dbReference type="Rhea" id="RHEA-COMP:9668"/>
        <dbReference type="Rhea" id="RHEA-COMP:9699"/>
        <dbReference type="ChEBI" id="CHEBI:15378"/>
        <dbReference type="ChEBI" id="CHEBI:30616"/>
        <dbReference type="ChEBI" id="CHEBI:33019"/>
        <dbReference type="ChEBI" id="CHEBI:58095"/>
        <dbReference type="ChEBI" id="CHEBI:78442"/>
        <dbReference type="ChEBI" id="CHEBI:78531"/>
        <dbReference type="ChEBI" id="CHEBI:456215"/>
        <dbReference type="EC" id="6.1.1.20"/>
    </reaction>
</comment>
<evidence type="ECO:0000259" key="14">
    <source>
        <dbReference type="PROSITE" id="PS50862"/>
    </source>
</evidence>
<sequence>MIDKVRKKFAEDLKKLSDKQSLEDLRVKYLGRKGELNKILEKVKTLGEKERAEHGRQLNAFKQEIEQLLKDSWQKVKTASRQLAEEWLDITAPGAKPLVGHWHPRTLVLREIENIFKSLGFSVVDGPELETQWYNFEALNMPKDHPARDMQDTFYVKNPAGGEDLVLRTHTSPNQIRFMEKNEPPFRIIVPGKVFRNEATDASHEYQLHQFEGLMVDKNISVANFKAIVDEFFQRLYGPKAKIRLRPSFFPFTEPSFEVDMACVFCDQKGCRVCKNAGWLEMGGAGMVNQFVFESAGYVRNEWQGFAFGFGIDRLAMLKYHINDIRLLTGGDMRFLKQF</sequence>
<dbReference type="GO" id="GO:0005737">
    <property type="term" value="C:cytoplasm"/>
    <property type="evidence" value="ECO:0007669"/>
    <property type="project" value="UniProtKB-SubCell"/>
</dbReference>
<organism evidence="15 16">
    <name type="scientific">Candidatus Portnoybacteria bacterium CG02_land_8_20_14_3_00_45_8</name>
    <dbReference type="NCBI Taxonomy" id="1974807"/>
    <lineage>
        <taxon>Bacteria</taxon>
        <taxon>Candidatus Portnoyibacteriota</taxon>
    </lineage>
</organism>
<proteinExistence type="inferred from homology"/>
<dbReference type="GO" id="GO:0005524">
    <property type="term" value="F:ATP binding"/>
    <property type="evidence" value="ECO:0007669"/>
    <property type="project" value="UniProtKB-UniRule"/>
</dbReference>
<dbReference type="InterPro" id="IPR045864">
    <property type="entry name" value="aa-tRNA-synth_II/BPL/LPL"/>
</dbReference>
<evidence type="ECO:0000256" key="8">
    <source>
        <dbReference type="ARBA" id="ARBA00022840"/>
    </source>
</evidence>
<dbReference type="SUPFAM" id="SSF46589">
    <property type="entry name" value="tRNA-binding arm"/>
    <property type="match status" value="1"/>
</dbReference>
<feature type="binding site" evidence="13">
    <location>
        <position position="254"/>
    </location>
    <ligand>
        <name>Mg(2+)</name>
        <dbReference type="ChEBI" id="CHEBI:18420"/>
        <note>shared with beta subunit</note>
    </ligand>
</feature>
<comment type="subcellular location">
    <subcellularLocation>
        <location evidence="1 13">Cytoplasm</location>
    </subcellularLocation>
</comment>
<evidence type="ECO:0000313" key="15">
    <source>
        <dbReference type="EMBL" id="PIV38489.1"/>
    </source>
</evidence>
<dbReference type="NCBIfam" id="TIGR00468">
    <property type="entry name" value="pheS"/>
    <property type="match status" value="1"/>
</dbReference>
<keyword evidence="9 13" id="KW-0460">Magnesium</keyword>
<keyword evidence="8 13" id="KW-0067">ATP-binding</keyword>
<dbReference type="InterPro" id="IPR004529">
    <property type="entry name" value="Phe-tRNA-synth_IIc_asu"/>
</dbReference>
<dbReference type="InterPro" id="IPR010978">
    <property type="entry name" value="tRNA-bd_arm"/>
</dbReference>
<keyword evidence="10 13" id="KW-0648">Protein biosynthesis</keyword>
<dbReference type="EMBL" id="PEUE01000043">
    <property type="protein sequence ID" value="PIV38489.1"/>
    <property type="molecule type" value="Genomic_DNA"/>
</dbReference>
<comment type="subunit">
    <text evidence="3 13">Tetramer of two alpha and two beta subunits.</text>
</comment>
<dbReference type="Pfam" id="PF01409">
    <property type="entry name" value="tRNA-synt_2d"/>
    <property type="match status" value="1"/>
</dbReference>
<keyword evidence="7 13" id="KW-0547">Nucleotide-binding</keyword>
<dbReference type="GO" id="GO:0000049">
    <property type="term" value="F:tRNA binding"/>
    <property type="evidence" value="ECO:0007669"/>
    <property type="project" value="InterPro"/>
</dbReference>
<feature type="domain" description="Aminoacyl-transfer RNA synthetases class-II family profile" evidence="14">
    <location>
        <begin position="105"/>
        <end position="338"/>
    </location>
</feature>
<dbReference type="PANTHER" id="PTHR11538">
    <property type="entry name" value="PHENYLALANYL-TRNA SYNTHETASE"/>
    <property type="match status" value="1"/>
</dbReference>
<keyword evidence="6 13" id="KW-0479">Metal-binding</keyword>
<evidence type="ECO:0000256" key="3">
    <source>
        <dbReference type="ARBA" id="ARBA00011209"/>
    </source>
</evidence>
<dbReference type="GO" id="GO:0004826">
    <property type="term" value="F:phenylalanine-tRNA ligase activity"/>
    <property type="evidence" value="ECO:0007669"/>
    <property type="project" value="UniProtKB-UniRule"/>
</dbReference>
<gene>
    <name evidence="13" type="primary">pheS</name>
    <name evidence="15" type="ORF">COS30_01840</name>
</gene>
<keyword evidence="11 13" id="KW-0030">Aminoacyl-tRNA synthetase</keyword>
<dbReference type="Proteomes" id="UP000229247">
    <property type="component" value="Unassembled WGS sequence"/>
</dbReference>
<evidence type="ECO:0000256" key="4">
    <source>
        <dbReference type="ARBA" id="ARBA00022490"/>
    </source>
</evidence>
<name>A0A2M7D638_9BACT</name>
<dbReference type="InterPro" id="IPR004188">
    <property type="entry name" value="Phe-tRNA_ligase_II_N"/>
</dbReference>
<dbReference type="PANTHER" id="PTHR11538:SF41">
    <property type="entry name" value="PHENYLALANINE--TRNA LIGASE, MITOCHONDRIAL"/>
    <property type="match status" value="1"/>
</dbReference>
<comment type="caution">
    <text evidence="15">The sequence shown here is derived from an EMBL/GenBank/DDBJ whole genome shotgun (WGS) entry which is preliminary data.</text>
</comment>
<comment type="similarity">
    <text evidence="2 13">Belongs to the class-II aminoacyl-tRNA synthetase family. Phe-tRNA synthetase alpha subunit type 1 subfamily.</text>
</comment>
<protein>
    <recommendedName>
        <fullName evidence="13">Phenylalanine--tRNA ligase alpha subunit</fullName>
        <ecNumber evidence="13">6.1.1.20</ecNumber>
    </recommendedName>
    <alternativeName>
        <fullName evidence="13">Phenylalanyl-tRNA synthetase alpha subunit</fullName>
        <shortName evidence="13">PheRS</shortName>
    </alternativeName>
</protein>
<evidence type="ECO:0000256" key="12">
    <source>
        <dbReference type="ARBA" id="ARBA00049255"/>
    </source>
</evidence>
<dbReference type="PROSITE" id="PS50862">
    <property type="entry name" value="AA_TRNA_LIGASE_II"/>
    <property type="match status" value="1"/>
</dbReference>
<dbReference type="Pfam" id="PF02912">
    <property type="entry name" value="Phe_tRNA-synt_N"/>
    <property type="match status" value="1"/>
</dbReference>
<evidence type="ECO:0000256" key="7">
    <source>
        <dbReference type="ARBA" id="ARBA00022741"/>
    </source>
</evidence>
<evidence type="ECO:0000256" key="1">
    <source>
        <dbReference type="ARBA" id="ARBA00004496"/>
    </source>
</evidence>
<comment type="cofactor">
    <cofactor evidence="13">
        <name>Mg(2+)</name>
        <dbReference type="ChEBI" id="CHEBI:18420"/>
    </cofactor>
    <text evidence="13">Binds 2 magnesium ions per tetramer.</text>
</comment>
<evidence type="ECO:0000256" key="6">
    <source>
        <dbReference type="ARBA" id="ARBA00022723"/>
    </source>
</evidence>